<evidence type="ECO:0000313" key="2">
    <source>
        <dbReference type="Proteomes" id="UP001153331"/>
    </source>
</evidence>
<dbReference type="Proteomes" id="UP001153331">
    <property type="component" value="Unassembled WGS sequence"/>
</dbReference>
<name>A0ACC2HUH7_9PLEO</name>
<sequence length="244" mass="27801">MLTPVKQPTQSDNMTTAYEINEINKALNAINIRQNFQDQNADQTIDFGYDTEIGAQRRKLVAYNQRNSPLLRLPAEIRNIIYDYAIGSHEICAKVKRGIVQLRHGASKVTQALPQASYQLRYETELLVYKYSKFRVRYRNITFFIDSMSKPAMLLIETLIIELHEFTGVLKDENLACLISAGLVKMLGRGSLAHIVLVKDKSFTRNISEGKAQRVAKILEESLLGFCLDRRVTVEAVTEHHKIS</sequence>
<reference evidence="1" key="1">
    <citation type="submission" date="2022-11" db="EMBL/GenBank/DDBJ databases">
        <title>Genome Sequence of Boeremia exigua.</title>
        <authorList>
            <person name="Buettner E."/>
        </authorList>
    </citation>
    <scope>NUCLEOTIDE SEQUENCE</scope>
    <source>
        <strain evidence="1">CU02</strain>
    </source>
</reference>
<accession>A0ACC2HUH7</accession>
<protein>
    <submittedName>
        <fullName evidence="1">Uncharacterized protein</fullName>
    </submittedName>
</protein>
<dbReference type="EMBL" id="JAPHNI010001250">
    <property type="protein sequence ID" value="KAJ8106171.1"/>
    <property type="molecule type" value="Genomic_DNA"/>
</dbReference>
<proteinExistence type="predicted"/>
<gene>
    <name evidence="1" type="ORF">OPT61_g9717</name>
</gene>
<comment type="caution">
    <text evidence="1">The sequence shown here is derived from an EMBL/GenBank/DDBJ whole genome shotgun (WGS) entry which is preliminary data.</text>
</comment>
<evidence type="ECO:0000313" key="1">
    <source>
        <dbReference type="EMBL" id="KAJ8106171.1"/>
    </source>
</evidence>
<keyword evidence="2" id="KW-1185">Reference proteome</keyword>
<organism evidence="1 2">
    <name type="scientific">Boeremia exigua</name>
    <dbReference type="NCBI Taxonomy" id="749465"/>
    <lineage>
        <taxon>Eukaryota</taxon>
        <taxon>Fungi</taxon>
        <taxon>Dikarya</taxon>
        <taxon>Ascomycota</taxon>
        <taxon>Pezizomycotina</taxon>
        <taxon>Dothideomycetes</taxon>
        <taxon>Pleosporomycetidae</taxon>
        <taxon>Pleosporales</taxon>
        <taxon>Pleosporineae</taxon>
        <taxon>Didymellaceae</taxon>
        <taxon>Boeremia</taxon>
    </lineage>
</organism>